<dbReference type="GO" id="GO:0046656">
    <property type="term" value="P:folic acid biosynthetic process"/>
    <property type="evidence" value="ECO:0007669"/>
    <property type="project" value="UniProtKB-KW"/>
</dbReference>
<evidence type="ECO:0000256" key="1">
    <source>
        <dbReference type="ARBA" id="ARBA00005051"/>
    </source>
</evidence>
<dbReference type="NCBIfam" id="TIGR01498">
    <property type="entry name" value="folK"/>
    <property type="match status" value="1"/>
</dbReference>
<dbReference type="UniPathway" id="UPA00077">
    <property type="reaction ID" value="UER00155"/>
</dbReference>
<evidence type="ECO:0000256" key="10">
    <source>
        <dbReference type="ARBA" id="ARBA00029409"/>
    </source>
</evidence>
<dbReference type="CDD" id="cd00483">
    <property type="entry name" value="HPPK"/>
    <property type="match status" value="1"/>
</dbReference>
<dbReference type="SUPFAM" id="SSF55083">
    <property type="entry name" value="6-hydroxymethyl-7,8-dihydropterin pyrophosphokinase, HPPK"/>
    <property type="match status" value="1"/>
</dbReference>
<evidence type="ECO:0000256" key="9">
    <source>
        <dbReference type="ARBA" id="ARBA00022909"/>
    </source>
</evidence>
<keyword evidence="6" id="KW-0547">Nucleotide-binding</keyword>
<gene>
    <name evidence="14" type="primary">folK</name>
    <name evidence="14" type="ORF">GS398_08735</name>
</gene>
<keyword evidence="15" id="KW-1185">Reference proteome</keyword>
<evidence type="ECO:0000256" key="3">
    <source>
        <dbReference type="ARBA" id="ARBA00013253"/>
    </source>
</evidence>
<feature type="domain" description="7,8-dihydro-6-hydroxymethylpterin-pyrophosphokinase" evidence="13">
    <location>
        <begin position="5"/>
        <end position="132"/>
    </location>
</feature>
<evidence type="ECO:0000256" key="2">
    <source>
        <dbReference type="ARBA" id="ARBA00005810"/>
    </source>
</evidence>
<evidence type="ECO:0000313" key="14">
    <source>
        <dbReference type="EMBL" id="MXV15385.1"/>
    </source>
</evidence>
<dbReference type="Pfam" id="PF01288">
    <property type="entry name" value="HPPK"/>
    <property type="match status" value="1"/>
</dbReference>
<dbReference type="RefSeq" id="WP_160906385.1">
    <property type="nucleotide sequence ID" value="NZ_WVHS01000002.1"/>
</dbReference>
<keyword evidence="5 14" id="KW-0808">Transferase</keyword>
<evidence type="ECO:0000256" key="4">
    <source>
        <dbReference type="ARBA" id="ARBA00016218"/>
    </source>
</evidence>
<sequence>MELVYLLLGSNLGNRESYLQQARLHIAHKIGEIATESSLYSTESWGKTDQPEFINQVIVVNSALSAEEVLREVLHIEQLLGRERSQKWDSRTIDIDILFYGAEIIDTPDLVIPHPQLHLRNFTLVPLAELSPGLVHPALHLSIEEIIENSSDKLAVKKINH</sequence>
<dbReference type="AlphaFoldDB" id="A0A7K1XWM8"/>
<organism evidence="14 15">
    <name type="scientific">Hufsiella ginkgonis</name>
    <dbReference type="NCBI Taxonomy" id="2695274"/>
    <lineage>
        <taxon>Bacteria</taxon>
        <taxon>Pseudomonadati</taxon>
        <taxon>Bacteroidota</taxon>
        <taxon>Sphingobacteriia</taxon>
        <taxon>Sphingobacteriales</taxon>
        <taxon>Sphingobacteriaceae</taxon>
        <taxon>Hufsiella</taxon>
    </lineage>
</organism>
<dbReference type="GO" id="GO:0046654">
    <property type="term" value="P:tetrahydrofolate biosynthetic process"/>
    <property type="evidence" value="ECO:0007669"/>
    <property type="project" value="UniProtKB-UniPathway"/>
</dbReference>
<evidence type="ECO:0000256" key="8">
    <source>
        <dbReference type="ARBA" id="ARBA00022840"/>
    </source>
</evidence>
<dbReference type="PANTHER" id="PTHR43071:SF1">
    <property type="entry name" value="2-AMINO-4-HYDROXY-6-HYDROXYMETHYLDIHYDROPTERIDINE PYROPHOSPHOKINASE"/>
    <property type="match status" value="1"/>
</dbReference>
<name>A0A7K1XWM8_9SPHI</name>
<dbReference type="EC" id="2.7.6.3" evidence="3"/>
<dbReference type="InterPro" id="IPR000550">
    <property type="entry name" value="Hppk"/>
</dbReference>
<reference evidence="14 15" key="1">
    <citation type="submission" date="2019-11" db="EMBL/GenBank/DDBJ databases">
        <title>Pedobacter sp. HMF7056 Genome sequencing and assembly.</title>
        <authorList>
            <person name="Kang H."/>
            <person name="Kim H."/>
            <person name="Joh K."/>
        </authorList>
    </citation>
    <scope>NUCLEOTIDE SEQUENCE [LARGE SCALE GENOMIC DNA]</scope>
    <source>
        <strain evidence="14 15">HMF7056</strain>
    </source>
</reference>
<protein>
    <recommendedName>
        <fullName evidence="4">2-amino-4-hydroxy-6-hydroxymethyldihydropteridine pyrophosphokinase</fullName>
        <ecNumber evidence="3">2.7.6.3</ecNumber>
    </recommendedName>
    <alternativeName>
        <fullName evidence="11">6-hydroxymethyl-7,8-dihydropterin pyrophosphokinase</fullName>
    </alternativeName>
    <alternativeName>
        <fullName evidence="12">7,8-dihydro-6-hydroxymethylpterin-pyrophosphokinase</fullName>
    </alternativeName>
</protein>
<dbReference type="GO" id="GO:0005524">
    <property type="term" value="F:ATP binding"/>
    <property type="evidence" value="ECO:0007669"/>
    <property type="project" value="UniProtKB-KW"/>
</dbReference>
<dbReference type="Proteomes" id="UP000451233">
    <property type="component" value="Unassembled WGS sequence"/>
</dbReference>
<dbReference type="Gene3D" id="3.30.70.560">
    <property type="entry name" value="7,8-Dihydro-6-hydroxymethylpterin-pyrophosphokinase HPPK"/>
    <property type="match status" value="1"/>
</dbReference>
<accession>A0A7K1XWM8</accession>
<evidence type="ECO:0000259" key="13">
    <source>
        <dbReference type="Pfam" id="PF01288"/>
    </source>
</evidence>
<evidence type="ECO:0000256" key="11">
    <source>
        <dbReference type="ARBA" id="ARBA00029766"/>
    </source>
</evidence>
<comment type="function">
    <text evidence="10">Catalyzes the transfer of pyrophosphate from adenosine triphosphate (ATP) to 6-hydroxymethyl-7,8-dihydropterin, an enzymatic step in folate biosynthesis pathway.</text>
</comment>
<evidence type="ECO:0000256" key="12">
    <source>
        <dbReference type="ARBA" id="ARBA00033413"/>
    </source>
</evidence>
<evidence type="ECO:0000256" key="6">
    <source>
        <dbReference type="ARBA" id="ARBA00022741"/>
    </source>
</evidence>
<evidence type="ECO:0000256" key="5">
    <source>
        <dbReference type="ARBA" id="ARBA00022679"/>
    </source>
</evidence>
<dbReference type="InterPro" id="IPR035907">
    <property type="entry name" value="Hppk_sf"/>
</dbReference>
<keyword evidence="7 14" id="KW-0418">Kinase</keyword>
<dbReference type="PANTHER" id="PTHR43071">
    <property type="entry name" value="2-AMINO-4-HYDROXY-6-HYDROXYMETHYLDIHYDROPTERIDINE PYROPHOSPHOKINASE"/>
    <property type="match status" value="1"/>
</dbReference>
<dbReference type="GO" id="GO:0016301">
    <property type="term" value="F:kinase activity"/>
    <property type="evidence" value="ECO:0007669"/>
    <property type="project" value="UniProtKB-KW"/>
</dbReference>
<dbReference type="GO" id="GO:0003848">
    <property type="term" value="F:2-amino-4-hydroxy-6-hydroxymethyldihydropteridine diphosphokinase activity"/>
    <property type="evidence" value="ECO:0007669"/>
    <property type="project" value="UniProtKB-EC"/>
</dbReference>
<evidence type="ECO:0000313" key="15">
    <source>
        <dbReference type="Proteomes" id="UP000451233"/>
    </source>
</evidence>
<evidence type="ECO:0000256" key="7">
    <source>
        <dbReference type="ARBA" id="ARBA00022777"/>
    </source>
</evidence>
<keyword evidence="8" id="KW-0067">ATP-binding</keyword>
<keyword evidence="9" id="KW-0289">Folate biosynthesis</keyword>
<comment type="caution">
    <text evidence="14">The sequence shown here is derived from an EMBL/GenBank/DDBJ whole genome shotgun (WGS) entry which is preliminary data.</text>
</comment>
<comment type="similarity">
    <text evidence="2">Belongs to the HPPK family.</text>
</comment>
<proteinExistence type="inferred from homology"/>
<comment type="pathway">
    <text evidence="1">Cofactor biosynthesis; tetrahydrofolate biosynthesis; 2-amino-4-hydroxy-6-hydroxymethyl-7,8-dihydropteridine diphosphate from 7,8-dihydroneopterin triphosphate: step 4/4.</text>
</comment>
<dbReference type="EMBL" id="WVHS01000002">
    <property type="protein sequence ID" value="MXV15385.1"/>
    <property type="molecule type" value="Genomic_DNA"/>
</dbReference>